<protein>
    <submittedName>
        <fullName evidence="7">Radial spoke head protein 6 homolog A</fullName>
    </submittedName>
</protein>
<keyword evidence="3" id="KW-0969">Cilium</keyword>
<dbReference type="AlphaFoldDB" id="A0A183SLJ5"/>
<evidence type="ECO:0000256" key="3">
    <source>
        <dbReference type="ARBA" id="ARBA00023069"/>
    </source>
</evidence>
<dbReference type="WBParaSite" id="SSLN_0000525601-mRNA-1">
    <property type="protein sequence ID" value="SSLN_0000525601-mRNA-1"/>
    <property type="gene ID" value="SSLN_0000525601"/>
</dbReference>
<evidence type="ECO:0000256" key="4">
    <source>
        <dbReference type="ARBA" id="ARBA00023212"/>
    </source>
</evidence>
<keyword evidence="4" id="KW-0206">Cytoskeleton</keyword>
<dbReference type="InterPro" id="IPR006802">
    <property type="entry name" value="Radial_spoke"/>
</dbReference>
<name>A0A183SLJ5_SCHSO</name>
<reference evidence="7" key="1">
    <citation type="submission" date="2016-06" db="UniProtKB">
        <authorList>
            <consortium name="WormBaseParasite"/>
        </authorList>
    </citation>
    <scope>IDENTIFICATION</scope>
</reference>
<feature type="compositionally biased region" description="Low complexity" evidence="6">
    <location>
        <begin position="455"/>
        <end position="468"/>
    </location>
</feature>
<dbReference type="PANTHER" id="PTHR13159:SF0">
    <property type="entry name" value="RADIAL SPOKE HEAD 6 HOMOLOG A"/>
    <property type="match status" value="1"/>
</dbReference>
<evidence type="ECO:0000256" key="2">
    <source>
        <dbReference type="ARBA" id="ARBA00022490"/>
    </source>
</evidence>
<dbReference type="Pfam" id="PF04712">
    <property type="entry name" value="Radial_spoke"/>
    <property type="match status" value="1"/>
</dbReference>
<comment type="subcellular location">
    <subcellularLocation>
        <location evidence="1">Cytoplasm</location>
        <location evidence="1">Cytoskeleton</location>
        <location evidence="1">Cilium axoneme</location>
    </subcellularLocation>
</comment>
<evidence type="ECO:0000313" key="7">
    <source>
        <dbReference type="WBParaSite" id="SSLN_0000525601-mRNA-1"/>
    </source>
</evidence>
<evidence type="ECO:0000256" key="6">
    <source>
        <dbReference type="SAM" id="MobiDB-lite"/>
    </source>
</evidence>
<evidence type="ECO:0000256" key="5">
    <source>
        <dbReference type="ARBA" id="ARBA00023273"/>
    </source>
</evidence>
<dbReference type="PANTHER" id="PTHR13159">
    <property type="entry name" value="RADIAL SPOKEHEAD-RELATED"/>
    <property type="match status" value="1"/>
</dbReference>
<evidence type="ECO:0000256" key="1">
    <source>
        <dbReference type="ARBA" id="ARBA00004430"/>
    </source>
</evidence>
<feature type="region of interest" description="Disordered" evidence="6">
    <location>
        <begin position="437"/>
        <end position="490"/>
    </location>
</feature>
<dbReference type="GO" id="GO:0060294">
    <property type="term" value="P:cilium movement involved in cell motility"/>
    <property type="evidence" value="ECO:0007669"/>
    <property type="project" value="InterPro"/>
</dbReference>
<organism evidence="7">
    <name type="scientific">Schistocephalus solidus</name>
    <name type="common">Tapeworm</name>
    <dbReference type="NCBI Taxonomy" id="70667"/>
    <lineage>
        <taxon>Eukaryota</taxon>
        <taxon>Metazoa</taxon>
        <taxon>Spiralia</taxon>
        <taxon>Lophotrochozoa</taxon>
        <taxon>Platyhelminthes</taxon>
        <taxon>Cestoda</taxon>
        <taxon>Eucestoda</taxon>
        <taxon>Diphyllobothriidea</taxon>
        <taxon>Diphyllobothriidae</taxon>
        <taxon>Schistocephalus</taxon>
    </lineage>
</organism>
<dbReference type="GO" id="GO:0035082">
    <property type="term" value="P:axoneme assembly"/>
    <property type="evidence" value="ECO:0007669"/>
    <property type="project" value="TreeGrafter"/>
</dbReference>
<dbReference type="GO" id="GO:0001534">
    <property type="term" value="C:radial spoke"/>
    <property type="evidence" value="ECO:0007669"/>
    <property type="project" value="InterPro"/>
</dbReference>
<keyword evidence="2" id="KW-0963">Cytoplasm</keyword>
<feature type="compositionally biased region" description="Acidic residues" evidence="6">
    <location>
        <begin position="469"/>
        <end position="484"/>
    </location>
</feature>
<sequence>LKDCIKLAISREPRPFTYSLRGLSAIANQEHKGQAWNMLEKPIAVAVSRAEKKIFAFEDESLERKMDDTDGPLQDLMKLSFFHRHCGVGLSSDEYFKLMLSMKSLIEKFPLTHVRFWGKIFGILQNYYIVETEVAEGEVIPDSDEENEIEEKDADLVGDDEKLPLPEDDFPKRRWKPPPPVPQEEFREGVNKFVYFVCHFPGGNWIRLPHVKPQQICVARQISRFFTGNLDAPVESFPTFPGTEANYLRAQIARITACTHVSPEGYFSFEEDEVDEEYDDEEDEEDRSQRECIRNLEYIPLPISQLGHPGLKHWVHHSPYILPQGRIRWLNPASMTFDEASEQSFEKEEEDEEAETKLIGLNDHAERGLPLLTSIANDISVFGQTPWTVHVFDSPSTEQTCVLVSSNLWVGAHALAWDRNYDNIYIGWGLKATGPGLNPYTPPEPMEEAKEQPQEATDPTPAEEAAANEPEEEAPEETDSEDLNEQGQEY</sequence>
<proteinExistence type="predicted"/>
<accession>A0A183SLJ5</accession>
<keyword evidence="5" id="KW-0966">Cell projection</keyword>